<keyword evidence="2" id="KW-1185">Reference proteome</keyword>
<sequence length="187" mass="20455">MDREVAAMKLRSDQIALESERKLAQIKDLLASWPSPKPHEKSYDESYTEPTPVTISDFDSTIDPPDAHYSWTPSEVQTHALTSAVPSAVAEWNSSTTASSSLSPDVSRSSASPVPPLSPNSIQVLQKFARSAATSILSKYGEQLPPDWVPPSFADPVPPAPSPVPISAPRIVRRVKIRRHGHRSQLR</sequence>
<reference evidence="1 2" key="1">
    <citation type="journal article" date="2020" name="Phytopathology">
        <title>Genome Sequence Resources of Colletotrichum truncatum, C. plurivorum, C. musicola, and C. sojae: Four Species Pathogenic to Soybean (Glycine max).</title>
        <authorList>
            <person name="Rogerio F."/>
            <person name="Boufleur T.R."/>
            <person name="Ciampi-Guillardi M."/>
            <person name="Sukno S.A."/>
            <person name="Thon M.R."/>
            <person name="Massola Junior N.S."/>
            <person name="Baroncelli R."/>
        </authorList>
    </citation>
    <scope>NUCLEOTIDE SEQUENCE [LARGE SCALE GENOMIC DNA]</scope>
    <source>
        <strain evidence="1 2">CMES1059</strain>
    </source>
</reference>
<protein>
    <submittedName>
        <fullName evidence="1">Uncharacterized protein</fullName>
    </submittedName>
</protein>
<gene>
    <name evidence="1" type="ORF">CTRU02_210964</name>
</gene>
<dbReference type="EMBL" id="VUJX02000007">
    <property type="protein sequence ID" value="KAL0934165.1"/>
    <property type="molecule type" value="Genomic_DNA"/>
</dbReference>
<comment type="caution">
    <text evidence="1">The sequence shown here is derived from an EMBL/GenBank/DDBJ whole genome shotgun (WGS) entry which is preliminary data.</text>
</comment>
<organism evidence="1 2">
    <name type="scientific">Colletotrichum truncatum</name>
    <name type="common">Anthracnose fungus</name>
    <name type="synonym">Colletotrichum capsici</name>
    <dbReference type="NCBI Taxonomy" id="5467"/>
    <lineage>
        <taxon>Eukaryota</taxon>
        <taxon>Fungi</taxon>
        <taxon>Dikarya</taxon>
        <taxon>Ascomycota</taxon>
        <taxon>Pezizomycotina</taxon>
        <taxon>Sordariomycetes</taxon>
        <taxon>Hypocreomycetidae</taxon>
        <taxon>Glomerellales</taxon>
        <taxon>Glomerellaceae</taxon>
        <taxon>Colletotrichum</taxon>
        <taxon>Colletotrichum truncatum species complex</taxon>
    </lineage>
</organism>
<accession>A0ACC3YQG0</accession>
<name>A0ACC3YQG0_COLTU</name>
<evidence type="ECO:0000313" key="2">
    <source>
        <dbReference type="Proteomes" id="UP000805649"/>
    </source>
</evidence>
<dbReference type="Proteomes" id="UP000805649">
    <property type="component" value="Unassembled WGS sequence"/>
</dbReference>
<evidence type="ECO:0000313" key="1">
    <source>
        <dbReference type="EMBL" id="KAL0934165.1"/>
    </source>
</evidence>
<proteinExistence type="predicted"/>